<evidence type="ECO:0000256" key="4">
    <source>
        <dbReference type="ARBA" id="ARBA00022679"/>
    </source>
</evidence>
<evidence type="ECO:0000256" key="11">
    <source>
        <dbReference type="SAM" id="MobiDB-lite"/>
    </source>
</evidence>
<dbReference type="Pfam" id="PF11789">
    <property type="entry name" value="zf-Nse"/>
    <property type="match status" value="1"/>
</dbReference>
<comment type="subcellular location">
    <subcellularLocation>
        <location evidence="1">Nucleus</location>
    </subcellularLocation>
</comment>
<evidence type="ECO:0000313" key="13">
    <source>
        <dbReference type="EnsemblPlants" id="AET1Gv20950800.1"/>
    </source>
</evidence>
<evidence type="ECO:0000313" key="14">
    <source>
        <dbReference type="Proteomes" id="UP000015105"/>
    </source>
</evidence>
<dbReference type="GO" id="GO:0016925">
    <property type="term" value="P:protein sumoylation"/>
    <property type="evidence" value="ECO:0007669"/>
    <property type="project" value="UniProtKB-UniPathway"/>
</dbReference>
<dbReference type="STRING" id="200361.A0A452ZWJ9"/>
<dbReference type="PANTHER" id="PTHR21330">
    <property type="entry name" value="E3 SUMO-PROTEIN LIGASE NSE2"/>
    <property type="match status" value="1"/>
</dbReference>
<dbReference type="Proteomes" id="UP000015105">
    <property type="component" value="Chromosome 1D"/>
</dbReference>
<feature type="compositionally biased region" description="Acidic residues" evidence="11">
    <location>
        <begin position="255"/>
        <end position="277"/>
    </location>
</feature>
<dbReference type="GO" id="GO:0000724">
    <property type="term" value="P:double-strand break repair via homologous recombination"/>
    <property type="evidence" value="ECO:0007669"/>
    <property type="project" value="InterPro"/>
</dbReference>
<keyword evidence="7" id="KW-0833">Ubl conjugation pathway</keyword>
<evidence type="ECO:0000256" key="6">
    <source>
        <dbReference type="ARBA" id="ARBA00022771"/>
    </source>
</evidence>
<dbReference type="CDD" id="cd16651">
    <property type="entry name" value="SPL-RING_NSE2"/>
    <property type="match status" value="1"/>
</dbReference>
<evidence type="ECO:0000256" key="10">
    <source>
        <dbReference type="PROSITE-ProRule" id="PRU00452"/>
    </source>
</evidence>
<name>A0A452ZWJ9_AEGTS</name>
<feature type="region of interest" description="Disordered" evidence="11">
    <location>
        <begin position="1"/>
        <end position="33"/>
    </location>
</feature>
<feature type="region of interest" description="Disordered" evidence="11">
    <location>
        <begin position="244"/>
        <end position="277"/>
    </location>
</feature>
<dbReference type="PROSITE" id="PS51044">
    <property type="entry name" value="ZF_SP_RING"/>
    <property type="match status" value="1"/>
</dbReference>
<evidence type="ECO:0000256" key="9">
    <source>
        <dbReference type="ARBA" id="ARBA00023242"/>
    </source>
</evidence>
<reference evidence="13" key="4">
    <citation type="submission" date="2019-03" db="UniProtKB">
        <authorList>
            <consortium name="EnsemblPlants"/>
        </authorList>
    </citation>
    <scope>IDENTIFICATION</scope>
</reference>
<evidence type="ECO:0000256" key="8">
    <source>
        <dbReference type="ARBA" id="ARBA00022833"/>
    </source>
</evidence>
<dbReference type="AlphaFoldDB" id="A0A452ZWJ9"/>
<keyword evidence="4" id="KW-0808">Transferase</keyword>
<reference evidence="14" key="2">
    <citation type="journal article" date="2017" name="Nat. Plants">
        <title>The Aegilops tauschii genome reveals multiple impacts of transposons.</title>
        <authorList>
            <person name="Zhao G."/>
            <person name="Zou C."/>
            <person name="Li K."/>
            <person name="Wang K."/>
            <person name="Li T."/>
            <person name="Gao L."/>
            <person name="Zhang X."/>
            <person name="Wang H."/>
            <person name="Yang Z."/>
            <person name="Liu X."/>
            <person name="Jiang W."/>
            <person name="Mao L."/>
            <person name="Kong X."/>
            <person name="Jiao Y."/>
            <person name="Jia J."/>
        </authorList>
    </citation>
    <scope>NUCLEOTIDE SEQUENCE [LARGE SCALE GENOMIC DNA]</scope>
    <source>
        <strain evidence="14">cv. AL8/78</strain>
    </source>
</reference>
<dbReference type="Gene3D" id="3.30.40.10">
    <property type="entry name" value="Zinc/RING finger domain, C3HC4 (zinc finger)"/>
    <property type="match status" value="1"/>
</dbReference>
<reference evidence="13" key="3">
    <citation type="journal article" date="2017" name="Nature">
        <title>Genome sequence of the progenitor of the wheat D genome Aegilops tauschii.</title>
        <authorList>
            <person name="Luo M.C."/>
            <person name="Gu Y.Q."/>
            <person name="Puiu D."/>
            <person name="Wang H."/>
            <person name="Twardziok S.O."/>
            <person name="Deal K.R."/>
            <person name="Huo N."/>
            <person name="Zhu T."/>
            <person name="Wang L."/>
            <person name="Wang Y."/>
            <person name="McGuire P.E."/>
            <person name="Liu S."/>
            <person name="Long H."/>
            <person name="Ramasamy R.K."/>
            <person name="Rodriguez J.C."/>
            <person name="Van S.L."/>
            <person name="Yuan L."/>
            <person name="Wang Z."/>
            <person name="Xia Z."/>
            <person name="Xiao L."/>
            <person name="Anderson O.D."/>
            <person name="Ouyang S."/>
            <person name="Liang Y."/>
            <person name="Zimin A.V."/>
            <person name="Pertea G."/>
            <person name="Qi P."/>
            <person name="Bennetzen J.L."/>
            <person name="Dai X."/>
            <person name="Dawson M.W."/>
            <person name="Muller H.G."/>
            <person name="Kugler K."/>
            <person name="Rivarola-Duarte L."/>
            <person name="Spannagl M."/>
            <person name="Mayer K.F.X."/>
            <person name="Lu F.H."/>
            <person name="Bevan M.W."/>
            <person name="Leroy P."/>
            <person name="Li P."/>
            <person name="You F.M."/>
            <person name="Sun Q."/>
            <person name="Liu Z."/>
            <person name="Lyons E."/>
            <person name="Wicker T."/>
            <person name="Salzberg S.L."/>
            <person name="Devos K.M."/>
            <person name="Dvorak J."/>
        </authorList>
    </citation>
    <scope>NUCLEOTIDE SEQUENCE [LARGE SCALE GENOMIC DNA]</scope>
    <source>
        <strain evidence="13">cv. AL8/78</strain>
    </source>
</reference>
<dbReference type="GO" id="GO:0008270">
    <property type="term" value="F:zinc ion binding"/>
    <property type="evidence" value="ECO:0007669"/>
    <property type="project" value="UniProtKB-KW"/>
</dbReference>
<sequence length="277" mass="30737">MQSSFPPFLFAEKKKGNRGSSPEMSSAATKLATAADTTSAEAQTLVLDMRKALSSMKSLAVEYERAGKPDKVKQLEDAVQELVASYEDCAYLAEAVKKVPGAYQPSDQATDFRKLIDAEVDKVKGTSRSSGHKDQLIRQFKEAVWDVHHAGQPMPGDEQEELVMTSTQNSILNMHCPLTLKPIVELENPVRCMDCRHIYDKDPIMSHIRRSKAPNCPVAGCPAVLQVARIFCDTFLRMEIEELRSSRPSAPNATEVEDISDQGEDEAEDLMDDDEDE</sequence>
<evidence type="ECO:0000259" key="12">
    <source>
        <dbReference type="PROSITE" id="PS51044"/>
    </source>
</evidence>
<comment type="pathway">
    <text evidence="2">Protein modification; protein sumoylation.</text>
</comment>
<keyword evidence="5" id="KW-0479">Metal-binding</keyword>
<dbReference type="UniPathway" id="UPA00886"/>
<evidence type="ECO:0000256" key="7">
    <source>
        <dbReference type="ARBA" id="ARBA00022786"/>
    </source>
</evidence>
<dbReference type="SUPFAM" id="SSF57850">
    <property type="entry name" value="RING/U-box"/>
    <property type="match status" value="1"/>
</dbReference>
<protein>
    <recommendedName>
        <fullName evidence="12">SP-RING-type domain-containing protein</fullName>
    </recommendedName>
</protein>
<evidence type="ECO:0000256" key="5">
    <source>
        <dbReference type="ARBA" id="ARBA00022723"/>
    </source>
</evidence>
<keyword evidence="6 10" id="KW-0863">Zinc-finger</keyword>
<keyword evidence="14" id="KW-1185">Reference proteome</keyword>
<dbReference type="Gramene" id="AET1Gv20950800.1">
    <property type="protein sequence ID" value="AET1Gv20950800.1"/>
    <property type="gene ID" value="AET1Gv20950800"/>
</dbReference>
<comment type="similarity">
    <text evidence="3">Belongs to the NSE2 family.</text>
</comment>
<organism evidence="13 14">
    <name type="scientific">Aegilops tauschii subsp. strangulata</name>
    <name type="common">Goatgrass</name>
    <dbReference type="NCBI Taxonomy" id="200361"/>
    <lineage>
        <taxon>Eukaryota</taxon>
        <taxon>Viridiplantae</taxon>
        <taxon>Streptophyta</taxon>
        <taxon>Embryophyta</taxon>
        <taxon>Tracheophyta</taxon>
        <taxon>Spermatophyta</taxon>
        <taxon>Magnoliopsida</taxon>
        <taxon>Liliopsida</taxon>
        <taxon>Poales</taxon>
        <taxon>Poaceae</taxon>
        <taxon>BOP clade</taxon>
        <taxon>Pooideae</taxon>
        <taxon>Triticodae</taxon>
        <taxon>Triticeae</taxon>
        <taxon>Triticinae</taxon>
        <taxon>Aegilops</taxon>
    </lineage>
</organism>
<dbReference type="InterPro" id="IPR026846">
    <property type="entry name" value="Nse2(Mms21)"/>
</dbReference>
<feature type="domain" description="SP-RING-type" evidence="12">
    <location>
        <begin position="158"/>
        <end position="245"/>
    </location>
</feature>
<keyword evidence="8" id="KW-0862">Zinc</keyword>
<proteinExistence type="inferred from homology"/>
<dbReference type="GO" id="GO:0005634">
    <property type="term" value="C:nucleus"/>
    <property type="evidence" value="ECO:0007669"/>
    <property type="project" value="UniProtKB-SubCell"/>
</dbReference>
<dbReference type="PANTHER" id="PTHR21330:SF1">
    <property type="entry name" value="E3 SUMO-PROTEIN LIGASE NSE2"/>
    <property type="match status" value="1"/>
</dbReference>
<evidence type="ECO:0000256" key="2">
    <source>
        <dbReference type="ARBA" id="ARBA00004718"/>
    </source>
</evidence>
<evidence type="ECO:0000256" key="1">
    <source>
        <dbReference type="ARBA" id="ARBA00004123"/>
    </source>
</evidence>
<dbReference type="GO" id="GO:0030915">
    <property type="term" value="C:Smc5-Smc6 complex"/>
    <property type="evidence" value="ECO:0007669"/>
    <property type="project" value="InterPro"/>
</dbReference>
<keyword evidence="9" id="KW-0539">Nucleus</keyword>
<dbReference type="EnsemblPlants" id="AET1Gv20950800.1">
    <property type="protein sequence ID" value="AET1Gv20950800.1"/>
    <property type="gene ID" value="AET1Gv20950800"/>
</dbReference>
<dbReference type="InterPro" id="IPR004181">
    <property type="entry name" value="Znf_MIZ"/>
</dbReference>
<dbReference type="InterPro" id="IPR013083">
    <property type="entry name" value="Znf_RING/FYVE/PHD"/>
</dbReference>
<reference evidence="14" key="1">
    <citation type="journal article" date="2014" name="Science">
        <title>Ancient hybridizations among the ancestral genomes of bread wheat.</title>
        <authorList>
            <consortium name="International Wheat Genome Sequencing Consortium,"/>
            <person name="Marcussen T."/>
            <person name="Sandve S.R."/>
            <person name="Heier L."/>
            <person name="Spannagl M."/>
            <person name="Pfeifer M."/>
            <person name="Jakobsen K.S."/>
            <person name="Wulff B.B."/>
            <person name="Steuernagel B."/>
            <person name="Mayer K.F."/>
            <person name="Olsen O.A."/>
        </authorList>
    </citation>
    <scope>NUCLEOTIDE SEQUENCE [LARGE SCALE GENOMIC DNA]</scope>
    <source>
        <strain evidence="14">cv. AL8/78</strain>
    </source>
</reference>
<dbReference type="GO" id="GO:0061665">
    <property type="term" value="F:SUMO ligase activity"/>
    <property type="evidence" value="ECO:0007669"/>
    <property type="project" value="TreeGrafter"/>
</dbReference>
<evidence type="ECO:0000256" key="3">
    <source>
        <dbReference type="ARBA" id="ARBA00008212"/>
    </source>
</evidence>
<accession>A0A452ZWJ9</accession>
<reference evidence="13" key="5">
    <citation type="journal article" date="2021" name="G3 (Bethesda)">
        <title>Aegilops tauschii genome assembly Aet v5.0 features greater sequence contiguity and improved annotation.</title>
        <authorList>
            <person name="Wang L."/>
            <person name="Zhu T."/>
            <person name="Rodriguez J.C."/>
            <person name="Deal K.R."/>
            <person name="Dubcovsky J."/>
            <person name="McGuire P.E."/>
            <person name="Lux T."/>
            <person name="Spannagl M."/>
            <person name="Mayer K.F.X."/>
            <person name="Baldrich P."/>
            <person name="Meyers B.C."/>
            <person name="Huo N."/>
            <person name="Gu Y.Q."/>
            <person name="Zhou H."/>
            <person name="Devos K.M."/>
            <person name="Bennetzen J.L."/>
            <person name="Unver T."/>
            <person name="Budak H."/>
            <person name="Gulick P.J."/>
            <person name="Galiba G."/>
            <person name="Kalapos B."/>
            <person name="Nelson D.R."/>
            <person name="Li P."/>
            <person name="You F.M."/>
            <person name="Luo M.C."/>
            <person name="Dvorak J."/>
        </authorList>
    </citation>
    <scope>NUCLEOTIDE SEQUENCE [LARGE SCALE GENOMIC DNA]</scope>
    <source>
        <strain evidence="13">cv. AL8/78</strain>
    </source>
</reference>